<dbReference type="SUPFAM" id="SSF64518">
    <property type="entry name" value="Phase 1 flagellin"/>
    <property type="match status" value="1"/>
</dbReference>
<dbReference type="InterPro" id="IPR010930">
    <property type="entry name" value="Flg_bb/hook_C_dom"/>
</dbReference>
<feature type="domain" description="Flagellar basal-body/hook protein C-terminal" evidence="9">
    <location>
        <begin position="459"/>
        <end position="502"/>
    </location>
</feature>
<proteinExistence type="inferred from homology"/>
<dbReference type="GO" id="GO:0005576">
    <property type="term" value="C:extracellular region"/>
    <property type="evidence" value="ECO:0007669"/>
    <property type="project" value="UniProtKB-SubCell"/>
</dbReference>
<comment type="subcellular location">
    <subcellularLocation>
        <location evidence="1 7">Bacterial flagellum</location>
    </subcellularLocation>
    <subcellularLocation>
        <location evidence="2 7">Secreted</location>
    </subcellularLocation>
</comment>
<dbReference type="InterPro" id="IPR002371">
    <property type="entry name" value="FlgK"/>
</dbReference>
<dbReference type="Proteomes" id="UP000288028">
    <property type="component" value="Unassembled WGS sequence"/>
</dbReference>
<keyword evidence="11" id="KW-0282">Flagellum</keyword>
<evidence type="ECO:0000256" key="7">
    <source>
        <dbReference type="RuleBase" id="RU362065"/>
    </source>
</evidence>
<dbReference type="RefSeq" id="WP_126793162.1">
    <property type="nucleotide sequence ID" value="NZ_CP060720.1"/>
</dbReference>
<dbReference type="GeneID" id="95580689"/>
<name>A0A430B4Y7_9ENTE</name>
<dbReference type="InterPro" id="IPR001444">
    <property type="entry name" value="Flag_bb_rod_N"/>
</dbReference>
<evidence type="ECO:0000259" key="8">
    <source>
        <dbReference type="Pfam" id="PF00460"/>
    </source>
</evidence>
<evidence type="ECO:0000313" key="12">
    <source>
        <dbReference type="Proteomes" id="UP000288028"/>
    </source>
</evidence>
<dbReference type="GO" id="GO:0009424">
    <property type="term" value="C:bacterial-type flagellum hook"/>
    <property type="evidence" value="ECO:0007669"/>
    <property type="project" value="UniProtKB-UniRule"/>
</dbReference>
<evidence type="ECO:0000259" key="9">
    <source>
        <dbReference type="Pfam" id="PF06429"/>
    </source>
</evidence>
<evidence type="ECO:0000313" key="11">
    <source>
        <dbReference type="EMBL" id="RSU15359.1"/>
    </source>
</evidence>
<accession>A0A430B4Y7</accession>
<dbReference type="GO" id="GO:0044780">
    <property type="term" value="P:bacterial-type flagellum assembly"/>
    <property type="evidence" value="ECO:0007669"/>
    <property type="project" value="InterPro"/>
</dbReference>
<dbReference type="Pfam" id="PF06429">
    <property type="entry name" value="Flg_bbr_C"/>
    <property type="match status" value="1"/>
</dbReference>
<dbReference type="EMBL" id="NGKB01000005">
    <property type="protein sequence ID" value="RSU15359.1"/>
    <property type="molecule type" value="Genomic_DNA"/>
</dbReference>
<dbReference type="Pfam" id="PF00460">
    <property type="entry name" value="Flg_bb_rod"/>
    <property type="match status" value="1"/>
</dbReference>
<keyword evidence="11" id="KW-0969">Cilium</keyword>
<dbReference type="GO" id="GO:0005198">
    <property type="term" value="F:structural molecule activity"/>
    <property type="evidence" value="ECO:0007669"/>
    <property type="project" value="UniProtKB-UniRule"/>
</dbReference>
<evidence type="ECO:0000259" key="10">
    <source>
        <dbReference type="Pfam" id="PF22638"/>
    </source>
</evidence>
<feature type="domain" description="Flagellar basal body rod protein N-terminal" evidence="8">
    <location>
        <begin position="10"/>
        <end position="37"/>
    </location>
</feature>
<comment type="similarity">
    <text evidence="3 7">Belongs to the flagella basal body rod proteins family.</text>
</comment>
<reference evidence="11 12" key="1">
    <citation type="submission" date="2017-05" db="EMBL/GenBank/DDBJ databases">
        <title>Vagococcus spp. assemblies.</title>
        <authorList>
            <person name="Gulvik C.A."/>
        </authorList>
    </citation>
    <scope>NUCLEOTIDE SEQUENCE [LARGE SCALE GENOMIC DNA]</scope>
    <source>
        <strain evidence="11 12">SS1714</strain>
    </source>
</reference>
<feature type="domain" description="Flagellar hook-associated protein FlgK helical" evidence="10">
    <location>
        <begin position="96"/>
        <end position="339"/>
    </location>
</feature>
<keyword evidence="12" id="KW-1185">Reference proteome</keyword>
<dbReference type="PANTHER" id="PTHR30033">
    <property type="entry name" value="FLAGELLAR HOOK-ASSOCIATED PROTEIN 1"/>
    <property type="match status" value="1"/>
</dbReference>
<dbReference type="PRINTS" id="PR01005">
    <property type="entry name" value="FLGHOOKAP1"/>
</dbReference>
<gene>
    <name evidence="7" type="primary">flgK</name>
    <name evidence="11" type="ORF">CBF28_06445</name>
</gene>
<keyword evidence="11" id="KW-0966">Cell projection</keyword>
<dbReference type="OrthoDB" id="9802553at2"/>
<evidence type="ECO:0000256" key="4">
    <source>
        <dbReference type="ARBA" id="ARBA00016244"/>
    </source>
</evidence>
<organism evidence="11 12">
    <name type="scientific">Vagococcus carniphilus</name>
    <dbReference type="NCBI Taxonomy" id="218144"/>
    <lineage>
        <taxon>Bacteria</taxon>
        <taxon>Bacillati</taxon>
        <taxon>Bacillota</taxon>
        <taxon>Bacilli</taxon>
        <taxon>Lactobacillales</taxon>
        <taxon>Enterococcaceae</taxon>
        <taxon>Vagococcus</taxon>
    </lineage>
</organism>
<dbReference type="NCBIfam" id="TIGR02492">
    <property type="entry name" value="flgK_ends"/>
    <property type="match status" value="1"/>
</dbReference>
<evidence type="ECO:0000256" key="5">
    <source>
        <dbReference type="ARBA" id="ARBA00022525"/>
    </source>
</evidence>
<keyword evidence="6 7" id="KW-0975">Bacterial flagellum</keyword>
<dbReference type="AlphaFoldDB" id="A0A430B4Y7"/>
<dbReference type="InterPro" id="IPR053927">
    <property type="entry name" value="FlgK_helical"/>
</dbReference>
<dbReference type="Pfam" id="PF22638">
    <property type="entry name" value="FlgK_D1"/>
    <property type="match status" value="1"/>
</dbReference>
<comment type="caution">
    <text evidence="11">The sequence shown here is derived from an EMBL/GenBank/DDBJ whole genome shotgun (WGS) entry which is preliminary data.</text>
</comment>
<evidence type="ECO:0000256" key="1">
    <source>
        <dbReference type="ARBA" id="ARBA00004365"/>
    </source>
</evidence>
<evidence type="ECO:0000256" key="6">
    <source>
        <dbReference type="ARBA" id="ARBA00023143"/>
    </source>
</evidence>
<evidence type="ECO:0000256" key="2">
    <source>
        <dbReference type="ARBA" id="ARBA00004613"/>
    </source>
</evidence>
<keyword evidence="5 7" id="KW-0964">Secreted</keyword>
<dbReference type="PANTHER" id="PTHR30033:SF1">
    <property type="entry name" value="FLAGELLAR HOOK-ASSOCIATED PROTEIN 1"/>
    <property type="match status" value="1"/>
</dbReference>
<evidence type="ECO:0000256" key="3">
    <source>
        <dbReference type="ARBA" id="ARBA00009677"/>
    </source>
</evidence>
<sequence length="506" mass="55507">MVGLFGTLGTANKGLNVQQKALETSGHNIANANTAGYSRQRVNMAADNPYNLIGVGQVGTGVKISSITRVVDDFVIGNMRQETSSYHQYEQKSDILGQLEVIFNETPLHKGLSNNLSTYFDSWSKLGSNPEMDNAKTIVLENGNILTDAINHMAKQIDELSQNTLSILEKSALDFNGKLEQLDVINRQIYKVSNDGSIPNDLLDQRDIILEELATFTKLETSFDQYGRVSIKVDKQDVLTHNELKKISVVVGKDDKGNSLVSEGGDSLKPRATTTDKYEIGQILISDSKAATPEFKPLEMASGVSKGLQESLVEIDSRMTELNNFVFNLASAVNKIHSDAGDSIDFFTIGTDGNHALNIKVNEAIKKDPSLINTGEDLKGHEVGDGSRATAISKLKDTRLKYPTDFSTYDKKSMSFADEEGGLTFLGSFVDIVTKNGISKQQADNKVTSQEYLLSQLQQRRDSISGVNVNEEVTDVIRFQRAFQANSKVISVVSEMLDTLINRTGV</sequence>
<protein>
    <recommendedName>
        <fullName evidence="4 7">Flagellar hook-associated protein 1</fullName>
        <shortName evidence="7">HAP1</shortName>
    </recommendedName>
</protein>